<dbReference type="RefSeq" id="XP_030927282.1">
    <property type="nucleotide sequence ID" value="XM_031071422.1"/>
</dbReference>
<name>A0A7N2M7H2_QUELO</name>
<feature type="coiled-coil region" evidence="1">
    <location>
        <begin position="56"/>
        <end position="83"/>
    </location>
</feature>
<sequence length="139" mass="15677">MDHVGWVKLYARETKDASNKDDAIARGSRVFDAFESSILAIASTGINQMVEQGKTLLTGTAECKELKLELQQLKQLVTQKSQNQIGRKTLKQIVELLQAAYVREQQLASHLEARTNELDQQLQQIQQSNSNQAQRFHAP</sequence>
<protein>
    <submittedName>
        <fullName evidence="2">Uncharacterized protein</fullName>
    </submittedName>
</protein>
<dbReference type="GeneID" id="115953670"/>
<reference evidence="2" key="2">
    <citation type="submission" date="2021-01" db="UniProtKB">
        <authorList>
            <consortium name="EnsemblPlants"/>
        </authorList>
    </citation>
    <scope>IDENTIFICATION</scope>
</reference>
<dbReference type="InParanoid" id="A0A7N2M7H2"/>
<keyword evidence="1" id="KW-0175">Coiled coil</keyword>
<dbReference type="AlphaFoldDB" id="A0A7N2M7H2"/>
<accession>A0A7N2M7H2</accession>
<dbReference type="EnsemblPlants" id="QL07p035413:mrna">
    <property type="protein sequence ID" value="QL07p035413:mrna"/>
    <property type="gene ID" value="QL07p035413"/>
</dbReference>
<reference evidence="2 3" key="1">
    <citation type="journal article" date="2016" name="G3 (Bethesda)">
        <title>First Draft Assembly and Annotation of the Genome of a California Endemic Oak Quercus lobata Nee (Fagaceae).</title>
        <authorList>
            <person name="Sork V.L."/>
            <person name="Fitz-Gibbon S.T."/>
            <person name="Puiu D."/>
            <person name="Crepeau M."/>
            <person name="Gugger P.F."/>
            <person name="Sherman R."/>
            <person name="Stevens K."/>
            <person name="Langley C.H."/>
            <person name="Pellegrini M."/>
            <person name="Salzberg S.L."/>
        </authorList>
    </citation>
    <scope>NUCLEOTIDE SEQUENCE [LARGE SCALE GENOMIC DNA]</scope>
    <source>
        <strain evidence="2 3">cv. SW786</strain>
    </source>
</reference>
<gene>
    <name evidence="2" type="primary">LOC115953670</name>
</gene>
<keyword evidence="3" id="KW-1185">Reference proteome</keyword>
<dbReference type="Proteomes" id="UP000594261">
    <property type="component" value="Chromosome 7"/>
</dbReference>
<evidence type="ECO:0000313" key="3">
    <source>
        <dbReference type="Proteomes" id="UP000594261"/>
    </source>
</evidence>
<dbReference type="Gramene" id="QL07p035413:mrna">
    <property type="protein sequence ID" value="QL07p035413:mrna"/>
    <property type="gene ID" value="QL07p035413"/>
</dbReference>
<proteinExistence type="predicted"/>
<evidence type="ECO:0000313" key="2">
    <source>
        <dbReference type="EnsemblPlants" id="QL07p035413:mrna"/>
    </source>
</evidence>
<dbReference type="RefSeq" id="XP_030927283.1">
    <property type="nucleotide sequence ID" value="XM_031071423.1"/>
</dbReference>
<evidence type="ECO:0000256" key="1">
    <source>
        <dbReference type="SAM" id="Coils"/>
    </source>
</evidence>
<organism evidence="2 3">
    <name type="scientific">Quercus lobata</name>
    <name type="common">Valley oak</name>
    <dbReference type="NCBI Taxonomy" id="97700"/>
    <lineage>
        <taxon>Eukaryota</taxon>
        <taxon>Viridiplantae</taxon>
        <taxon>Streptophyta</taxon>
        <taxon>Embryophyta</taxon>
        <taxon>Tracheophyta</taxon>
        <taxon>Spermatophyta</taxon>
        <taxon>Magnoliopsida</taxon>
        <taxon>eudicotyledons</taxon>
        <taxon>Gunneridae</taxon>
        <taxon>Pentapetalae</taxon>
        <taxon>rosids</taxon>
        <taxon>fabids</taxon>
        <taxon>Fagales</taxon>
        <taxon>Fagaceae</taxon>
        <taxon>Quercus</taxon>
    </lineage>
</organism>
<dbReference type="KEGG" id="qlo:115953670"/>
<dbReference type="EMBL" id="LRBV02000007">
    <property type="status" value="NOT_ANNOTATED_CDS"/>
    <property type="molecule type" value="Genomic_DNA"/>
</dbReference>